<dbReference type="FunFam" id="3.60.21.10:FF:000082">
    <property type="entry name" value="Endopolyphosphatase"/>
    <property type="match status" value="1"/>
</dbReference>
<evidence type="ECO:0000256" key="2">
    <source>
        <dbReference type="ARBA" id="ARBA00010399"/>
    </source>
</evidence>
<dbReference type="GO" id="GO:0004309">
    <property type="term" value="F:exopolyphosphatase activity"/>
    <property type="evidence" value="ECO:0007669"/>
    <property type="project" value="TreeGrafter"/>
</dbReference>
<feature type="region of interest" description="Disordered" evidence="13">
    <location>
        <begin position="572"/>
        <end position="600"/>
    </location>
</feature>
<dbReference type="CDD" id="cd00842">
    <property type="entry name" value="MPP_ASMase"/>
    <property type="match status" value="1"/>
</dbReference>
<dbReference type="EMBL" id="ML996081">
    <property type="protein sequence ID" value="KAF2156996.1"/>
    <property type="molecule type" value="Genomic_DNA"/>
</dbReference>
<dbReference type="InterPro" id="IPR029052">
    <property type="entry name" value="Metallo-depent_PP-like"/>
</dbReference>
<keyword evidence="8" id="KW-0735">Signal-anchor</keyword>
<evidence type="ECO:0000256" key="7">
    <source>
        <dbReference type="ARBA" id="ARBA00022801"/>
    </source>
</evidence>
<dbReference type="InterPro" id="IPR041805">
    <property type="entry name" value="ASMase/PPN1_MPP"/>
</dbReference>
<keyword evidence="10 12" id="KW-0472">Membrane</keyword>
<feature type="chain" id="PRO_5040438201" description="Endopolyphosphatase" evidence="14">
    <location>
        <begin position="23"/>
        <end position="697"/>
    </location>
</feature>
<gene>
    <name evidence="15" type="ORF">K461DRAFT_289356</name>
</gene>
<dbReference type="Proteomes" id="UP000799439">
    <property type="component" value="Unassembled WGS sequence"/>
</dbReference>
<feature type="compositionally biased region" description="Basic residues" evidence="13">
    <location>
        <begin position="579"/>
        <end position="592"/>
    </location>
</feature>
<sequence>MKSNQGFGIAALVALSIQTVSGALVVQAPDQQRILLDEVHGAKSSHHLQGRFLHITDFHPDAFYKPHSSTGEGSACHSGDGSAGYYGAETSDCDSPIALVNATFDWIAENIKDKIDFIIWTGDSARHDNDERYPRTTSQIRELNRFMVSKFDEVFGRERDDKDPFDVFTVPIVPTFGNNDILPHNIFDIGPNDWTRAYLDIWRDFIPESERHEFDQSGWFTVDVIPGYLTAFSLNTLYFFDKNAAVDGCSVKGEPGYRQMEWLRIQLQFLRERGMKAILTGHVPPARTDGKMNWDETCWQKYALWMRQYRDVIVGTLYGHMNVDHFILQDFADIDPSLDKGYGIEKARAKSKQSGISIRSAASYVSEMRATWALLPKKPKGMKSFADGKAESSTIAGLSDDARPNWEVEAWTKGKKNKGNKHKNAEKERDYLDSIGGKYAERFGLSFVSPSVVPNYYPTLRIYEYNITGVNYRPPTASDKRPKVEYEVGIEKKKKKKDKKKLRKRRRFTVPLPPSKSSPPGPAYSPQSLSLLGYQQYFANLTHINHDFDNMTVSNTDFDESHDFSFENEWQVQGGKWKDGKHGKHNGKKPNKGKGPNPRNFTYEILYDTRDDKIYKLKDLTVRSYVELASRMSRGMKGQTSAKKDEDVGAKKADKKKKKKGKMGKHKKKANKIWHTFLKRAFVATRTDEQIRQEFGN</sequence>
<comment type="similarity">
    <text evidence="2">Belongs to the endopolyphosphatase PPN1 family.</text>
</comment>
<evidence type="ECO:0000256" key="5">
    <source>
        <dbReference type="ARBA" id="ARBA00022554"/>
    </source>
</evidence>
<evidence type="ECO:0000256" key="6">
    <source>
        <dbReference type="ARBA" id="ARBA00022692"/>
    </source>
</evidence>
<evidence type="ECO:0000313" key="15">
    <source>
        <dbReference type="EMBL" id="KAF2156996.1"/>
    </source>
</evidence>
<keyword evidence="6" id="KW-0812">Transmembrane</keyword>
<keyword evidence="9" id="KW-1133">Transmembrane helix</keyword>
<dbReference type="GO" id="GO:0000324">
    <property type="term" value="C:fungal-type vacuole"/>
    <property type="evidence" value="ECO:0007669"/>
    <property type="project" value="TreeGrafter"/>
</dbReference>
<comment type="subcellular location">
    <subcellularLocation>
        <location evidence="1">Vacuole membrane</location>
        <topology evidence="1">Single-pass type II membrane protein</topology>
    </subcellularLocation>
</comment>
<comment type="catalytic activity">
    <reaction evidence="12">
        <text>[phosphate](n+1) + n H2O = (n+1) phosphate + n H(+)</text>
        <dbReference type="Rhea" id="RHEA:22452"/>
        <dbReference type="Rhea" id="RHEA-COMP:14280"/>
        <dbReference type="ChEBI" id="CHEBI:15377"/>
        <dbReference type="ChEBI" id="CHEBI:15378"/>
        <dbReference type="ChEBI" id="CHEBI:16838"/>
        <dbReference type="ChEBI" id="CHEBI:43474"/>
        <dbReference type="EC" id="3.6.1.10"/>
    </reaction>
</comment>
<evidence type="ECO:0000256" key="1">
    <source>
        <dbReference type="ARBA" id="ARBA00004576"/>
    </source>
</evidence>
<keyword evidence="7 12" id="KW-0378">Hydrolase</keyword>
<dbReference type="PANTHER" id="PTHR10340:SF55">
    <property type="entry name" value="ENDOPOLYPHOSPHATASE"/>
    <property type="match status" value="1"/>
</dbReference>
<feature type="region of interest" description="Disordered" evidence="13">
    <location>
        <begin position="634"/>
        <end position="670"/>
    </location>
</feature>
<dbReference type="EC" id="3.6.1.10" evidence="3 12"/>
<protein>
    <recommendedName>
        <fullName evidence="4 12">Endopolyphosphatase</fullName>
        <ecNumber evidence="3 12">3.6.1.10</ecNumber>
    </recommendedName>
</protein>
<evidence type="ECO:0000256" key="10">
    <source>
        <dbReference type="ARBA" id="ARBA00023136"/>
    </source>
</evidence>
<dbReference type="SUPFAM" id="SSF56300">
    <property type="entry name" value="Metallo-dependent phosphatases"/>
    <property type="match status" value="1"/>
</dbReference>
<evidence type="ECO:0000256" key="11">
    <source>
        <dbReference type="ARBA" id="ARBA00023180"/>
    </source>
</evidence>
<keyword evidence="5 12" id="KW-0926">Vacuole</keyword>
<keyword evidence="14" id="KW-0732">Signal</keyword>
<evidence type="ECO:0000313" key="16">
    <source>
        <dbReference type="Proteomes" id="UP000799439"/>
    </source>
</evidence>
<evidence type="ECO:0000256" key="12">
    <source>
        <dbReference type="PIRNR" id="PIRNR027093"/>
    </source>
</evidence>
<keyword evidence="16" id="KW-1185">Reference proteome</keyword>
<feature type="compositionally biased region" description="Basic residues" evidence="13">
    <location>
        <begin position="653"/>
        <end position="670"/>
    </location>
</feature>
<accession>A0A9P4J8X0</accession>
<name>A0A9P4J8X0_9PEZI</name>
<dbReference type="Gene3D" id="3.60.21.10">
    <property type="match status" value="1"/>
</dbReference>
<dbReference type="AlphaFoldDB" id="A0A9P4J8X0"/>
<dbReference type="GO" id="GO:0005774">
    <property type="term" value="C:vacuolar membrane"/>
    <property type="evidence" value="ECO:0007669"/>
    <property type="project" value="UniProtKB-SubCell"/>
</dbReference>
<reference evidence="15" key="1">
    <citation type="journal article" date="2020" name="Stud. Mycol.">
        <title>101 Dothideomycetes genomes: a test case for predicting lifestyles and emergence of pathogens.</title>
        <authorList>
            <person name="Haridas S."/>
            <person name="Albert R."/>
            <person name="Binder M."/>
            <person name="Bloem J."/>
            <person name="Labutti K."/>
            <person name="Salamov A."/>
            <person name="Andreopoulos B."/>
            <person name="Baker S."/>
            <person name="Barry K."/>
            <person name="Bills G."/>
            <person name="Bluhm B."/>
            <person name="Cannon C."/>
            <person name="Castanera R."/>
            <person name="Culley D."/>
            <person name="Daum C."/>
            <person name="Ezra D."/>
            <person name="Gonzalez J."/>
            <person name="Henrissat B."/>
            <person name="Kuo A."/>
            <person name="Liang C."/>
            <person name="Lipzen A."/>
            <person name="Lutzoni F."/>
            <person name="Magnuson J."/>
            <person name="Mondo S."/>
            <person name="Nolan M."/>
            <person name="Ohm R."/>
            <person name="Pangilinan J."/>
            <person name="Park H.-J."/>
            <person name="Ramirez L."/>
            <person name="Alfaro M."/>
            <person name="Sun H."/>
            <person name="Tritt A."/>
            <person name="Yoshinaga Y."/>
            <person name="Zwiers L.-H."/>
            <person name="Turgeon B."/>
            <person name="Goodwin S."/>
            <person name="Spatafora J."/>
            <person name="Crous P."/>
            <person name="Grigoriev I."/>
        </authorList>
    </citation>
    <scope>NUCLEOTIDE SEQUENCE</scope>
    <source>
        <strain evidence="15">CBS 260.36</strain>
    </source>
</reference>
<comment type="function">
    <text evidence="12">Catalyzes the hydrolysis of inorganic polyphosphate (polyP) chains of many hundreds of phosphate residues into shorter lengths.</text>
</comment>
<evidence type="ECO:0000256" key="9">
    <source>
        <dbReference type="ARBA" id="ARBA00022989"/>
    </source>
</evidence>
<evidence type="ECO:0000256" key="14">
    <source>
        <dbReference type="SAM" id="SignalP"/>
    </source>
</evidence>
<dbReference type="OrthoDB" id="348678at2759"/>
<comment type="caution">
    <text evidence="15">The sequence shown here is derived from an EMBL/GenBank/DDBJ whole genome shotgun (WGS) entry which is preliminary data.</text>
</comment>
<dbReference type="GO" id="GO:0006798">
    <property type="term" value="P:polyphosphate catabolic process"/>
    <property type="evidence" value="ECO:0007669"/>
    <property type="project" value="TreeGrafter"/>
</dbReference>
<dbReference type="PANTHER" id="PTHR10340">
    <property type="entry name" value="SPHINGOMYELIN PHOSPHODIESTERASE"/>
    <property type="match status" value="1"/>
</dbReference>
<dbReference type="GO" id="GO:0000298">
    <property type="term" value="F:endopolyphosphatase activity"/>
    <property type="evidence" value="ECO:0007669"/>
    <property type="project" value="UniProtKB-EC"/>
</dbReference>
<feature type="signal peptide" evidence="14">
    <location>
        <begin position="1"/>
        <end position="22"/>
    </location>
</feature>
<keyword evidence="11" id="KW-0325">Glycoprotein</keyword>
<feature type="compositionally biased region" description="Basic and acidic residues" evidence="13">
    <location>
        <begin position="642"/>
        <end position="652"/>
    </location>
</feature>
<proteinExistence type="inferred from homology"/>
<evidence type="ECO:0000256" key="4">
    <source>
        <dbReference type="ARBA" id="ARBA00014458"/>
    </source>
</evidence>
<evidence type="ECO:0000256" key="3">
    <source>
        <dbReference type="ARBA" id="ARBA00012459"/>
    </source>
</evidence>
<evidence type="ECO:0000256" key="13">
    <source>
        <dbReference type="SAM" id="MobiDB-lite"/>
    </source>
</evidence>
<feature type="compositionally biased region" description="Basic residues" evidence="13">
    <location>
        <begin position="492"/>
        <end position="508"/>
    </location>
</feature>
<feature type="compositionally biased region" description="Pro residues" evidence="13">
    <location>
        <begin position="511"/>
        <end position="523"/>
    </location>
</feature>
<feature type="region of interest" description="Disordered" evidence="13">
    <location>
        <begin position="490"/>
        <end position="526"/>
    </location>
</feature>
<dbReference type="GO" id="GO:0008081">
    <property type="term" value="F:phosphoric diester hydrolase activity"/>
    <property type="evidence" value="ECO:0007669"/>
    <property type="project" value="TreeGrafter"/>
</dbReference>
<dbReference type="PIRSF" id="PIRSF027093">
    <property type="entry name" value="EndopolyPtase_N1"/>
    <property type="match status" value="1"/>
</dbReference>
<dbReference type="InterPro" id="IPR012358">
    <property type="entry name" value="EndopolyPtase_N1"/>
</dbReference>
<evidence type="ECO:0000256" key="8">
    <source>
        <dbReference type="ARBA" id="ARBA00022968"/>
    </source>
</evidence>
<organism evidence="15 16">
    <name type="scientific">Myriangium duriaei CBS 260.36</name>
    <dbReference type="NCBI Taxonomy" id="1168546"/>
    <lineage>
        <taxon>Eukaryota</taxon>
        <taxon>Fungi</taxon>
        <taxon>Dikarya</taxon>
        <taxon>Ascomycota</taxon>
        <taxon>Pezizomycotina</taxon>
        <taxon>Dothideomycetes</taxon>
        <taxon>Dothideomycetidae</taxon>
        <taxon>Myriangiales</taxon>
        <taxon>Myriangiaceae</taxon>
        <taxon>Myriangium</taxon>
    </lineage>
</organism>